<dbReference type="EMBL" id="JAINUF010000011">
    <property type="protein sequence ID" value="KAJ8347300.1"/>
    <property type="molecule type" value="Genomic_DNA"/>
</dbReference>
<comment type="caution">
    <text evidence="2">The sequence shown here is derived from an EMBL/GenBank/DDBJ whole genome shotgun (WGS) entry which is preliminary data.</text>
</comment>
<feature type="compositionally biased region" description="Polar residues" evidence="1">
    <location>
        <begin position="55"/>
        <end position="73"/>
    </location>
</feature>
<sequence length="118" mass="12504">MCFSSRLRWARLCVQVPECRSSLATGGLTAGLSEAEEGGGVGKATDISHSEGDYQLSSSGLELTRSGTRQSRCWNPPDPPRSEPPRPPHSGFLLQLRQFGRGTAGSCLSPQTIDNGGS</sequence>
<protein>
    <submittedName>
        <fullName evidence="2">Uncharacterized protein</fullName>
    </submittedName>
</protein>
<gene>
    <name evidence="2" type="ORF">SKAU_G00287010</name>
</gene>
<dbReference type="Proteomes" id="UP001152622">
    <property type="component" value="Chromosome 11"/>
</dbReference>
<evidence type="ECO:0000313" key="2">
    <source>
        <dbReference type="EMBL" id="KAJ8347300.1"/>
    </source>
</evidence>
<evidence type="ECO:0000256" key="1">
    <source>
        <dbReference type="SAM" id="MobiDB-lite"/>
    </source>
</evidence>
<evidence type="ECO:0000313" key="3">
    <source>
        <dbReference type="Proteomes" id="UP001152622"/>
    </source>
</evidence>
<organism evidence="2 3">
    <name type="scientific">Synaphobranchus kaupii</name>
    <name type="common">Kaup's arrowtooth eel</name>
    <dbReference type="NCBI Taxonomy" id="118154"/>
    <lineage>
        <taxon>Eukaryota</taxon>
        <taxon>Metazoa</taxon>
        <taxon>Chordata</taxon>
        <taxon>Craniata</taxon>
        <taxon>Vertebrata</taxon>
        <taxon>Euteleostomi</taxon>
        <taxon>Actinopterygii</taxon>
        <taxon>Neopterygii</taxon>
        <taxon>Teleostei</taxon>
        <taxon>Anguilliformes</taxon>
        <taxon>Synaphobranchidae</taxon>
        <taxon>Synaphobranchus</taxon>
    </lineage>
</organism>
<reference evidence="2" key="1">
    <citation type="journal article" date="2023" name="Science">
        <title>Genome structures resolve the early diversification of teleost fishes.</title>
        <authorList>
            <person name="Parey E."/>
            <person name="Louis A."/>
            <person name="Montfort J."/>
            <person name="Bouchez O."/>
            <person name="Roques C."/>
            <person name="Iampietro C."/>
            <person name="Lluch J."/>
            <person name="Castinel A."/>
            <person name="Donnadieu C."/>
            <person name="Desvignes T."/>
            <person name="Floi Bucao C."/>
            <person name="Jouanno E."/>
            <person name="Wen M."/>
            <person name="Mejri S."/>
            <person name="Dirks R."/>
            <person name="Jansen H."/>
            <person name="Henkel C."/>
            <person name="Chen W.J."/>
            <person name="Zahm M."/>
            <person name="Cabau C."/>
            <person name="Klopp C."/>
            <person name="Thompson A.W."/>
            <person name="Robinson-Rechavi M."/>
            <person name="Braasch I."/>
            <person name="Lecointre G."/>
            <person name="Bobe J."/>
            <person name="Postlethwait J.H."/>
            <person name="Berthelot C."/>
            <person name="Roest Crollius H."/>
            <person name="Guiguen Y."/>
        </authorList>
    </citation>
    <scope>NUCLEOTIDE SEQUENCE</scope>
    <source>
        <strain evidence="2">WJC10195</strain>
    </source>
</reference>
<name>A0A9Q1EYA5_SYNKA</name>
<proteinExistence type="predicted"/>
<keyword evidence="3" id="KW-1185">Reference proteome</keyword>
<dbReference type="AlphaFoldDB" id="A0A9Q1EYA5"/>
<accession>A0A9Q1EYA5</accession>
<feature type="region of interest" description="Disordered" evidence="1">
    <location>
        <begin position="32"/>
        <end position="92"/>
    </location>
</feature>